<keyword evidence="3" id="KW-1185">Reference proteome</keyword>
<name>Q7SD10_NEUCR</name>
<dbReference type="VEuPathDB" id="FungiDB:NCU08116"/>
<evidence type="ECO:0000313" key="3">
    <source>
        <dbReference type="Proteomes" id="UP000001805"/>
    </source>
</evidence>
<feature type="compositionally biased region" description="Basic and acidic residues" evidence="1">
    <location>
        <begin position="15"/>
        <end position="30"/>
    </location>
</feature>
<dbReference type="OrthoDB" id="4588032at2759"/>
<feature type="compositionally biased region" description="Basic and acidic residues" evidence="1">
    <location>
        <begin position="104"/>
        <end position="113"/>
    </location>
</feature>
<organism evidence="2 3">
    <name type="scientific">Neurospora crassa (strain ATCC 24698 / 74-OR23-1A / CBS 708.71 / DSM 1257 / FGSC 987)</name>
    <dbReference type="NCBI Taxonomy" id="367110"/>
    <lineage>
        <taxon>Eukaryota</taxon>
        <taxon>Fungi</taxon>
        <taxon>Dikarya</taxon>
        <taxon>Ascomycota</taxon>
        <taxon>Pezizomycotina</taxon>
        <taxon>Sordariomycetes</taxon>
        <taxon>Sordariomycetidae</taxon>
        <taxon>Sordariales</taxon>
        <taxon>Sordariaceae</taxon>
        <taxon>Neurospora</taxon>
    </lineage>
</organism>
<protein>
    <submittedName>
        <fullName evidence="2">Uncharacterized protein</fullName>
    </submittedName>
</protein>
<dbReference type="GO" id="GO:0003676">
    <property type="term" value="F:nucleic acid binding"/>
    <property type="evidence" value="ECO:0007669"/>
    <property type="project" value="InterPro"/>
</dbReference>
<dbReference type="GeneID" id="3880024"/>
<sequence length="476" mass="53400">MSTQKRPSRLSFSADIRDHQEKRPKLEDKSSTQTVNSETQQETLPDNASETVQNAFPTLDEAIKSVEEAYTTSAVPPPRTSPSEPDGFVFFSDSSAQNGQATIDDIRPHRDGRSPSPSGDTRIPLWWDETRAFKGEIIIATRKKNKQGSAGKVARQAQKAPLMVDGKPQFNLFVDGSYQSPQNAEPKILARGGYGVVFRNPYHGQGAVEFDHGHSNESWDNTRPELNTQEDDLKRNDFNIRSWSSHRVYSSRHAEMAAVSQALETVIAIVKRQQPSSGVSVNIFSDCKDVINRIARRPVPESEGMTDADALSMPLLRAIVWQSHYLFDEWDCKVKLRWLPRCCVLAHRLADHVAGWWKSGDKHGSADGAGVIFQQKDRPVWRRDGILDALHGDLTKVVDRIKKREINRPARSLRAPKLKRQEGGDMLDRFAGSAVQTNFSSDSLLEMPPIWERSGAFSMVNEDMAKVLKGRPSEDE</sequence>
<dbReference type="PaxDb" id="5141-EFNCRP00000009629"/>
<feature type="region of interest" description="Disordered" evidence="1">
    <location>
        <begin position="68"/>
        <end position="123"/>
    </location>
</feature>
<feature type="region of interest" description="Disordered" evidence="1">
    <location>
        <begin position="1"/>
        <end position="53"/>
    </location>
</feature>
<dbReference type="OMA" id="IWERSGA"/>
<dbReference type="Gene3D" id="3.30.420.10">
    <property type="entry name" value="Ribonuclease H-like superfamily/Ribonuclease H"/>
    <property type="match status" value="1"/>
</dbReference>
<gene>
    <name evidence="2" type="ORF">NCU08116</name>
</gene>
<dbReference type="AlphaFoldDB" id="Q7SD10"/>
<dbReference type="Proteomes" id="UP000001805">
    <property type="component" value="Chromosome 1, Linkage Group I"/>
</dbReference>
<feature type="compositionally biased region" description="Polar residues" evidence="1">
    <location>
        <begin position="92"/>
        <end position="101"/>
    </location>
</feature>
<dbReference type="InParanoid" id="Q7SD10"/>
<feature type="compositionally biased region" description="Polar residues" evidence="1">
    <location>
        <begin position="31"/>
        <end position="53"/>
    </location>
</feature>
<evidence type="ECO:0000313" key="2">
    <source>
        <dbReference type="EMBL" id="EAA34639.1"/>
    </source>
</evidence>
<dbReference type="InterPro" id="IPR036397">
    <property type="entry name" value="RNaseH_sf"/>
</dbReference>
<dbReference type="RefSeq" id="XP_963875.1">
    <property type="nucleotide sequence ID" value="XM_958782.1"/>
</dbReference>
<proteinExistence type="predicted"/>
<reference evidence="2 3" key="1">
    <citation type="journal article" date="2003" name="Nature">
        <title>The genome sequence of the filamentous fungus Neurospora crassa.</title>
        <authorList>
            <person name="Galagan J.E."/>
            <person name="Calvo S.E."/>
            <person name="Borkovich K.A."/>
            <person name="Selker E.U."/>
            <person name="Read N.D."/>
            <person name="Jaffe D."/>
            <person name="FitzHugh W."/>
            <person name="Ma L.J."/>
            <person name="Smirnov S."/>
            <person name="Purcell S."/>
            <person name="Rehman B."/>
            <person name="Elkins T."/>
            <person name="Engels R."/>
            <person name="Wang S."/>
            <person name="Nielsen C.B."/>
            <person name="Butler J."/>
            <person name="Endrizzi M."/>
            <person name="Qui D."/>
            <person name="Ianakiev P."/>
            <person name="Bell-Pedersen D."/>
            <person name="Nelson M.A."/>
            <person name="Werner-Washburne M."/>
            <person name="Selitrennikoff C.P."/>
            <person name="Kinsey J.A."/>
            <person name="Braun E.L."/>
            <person name="Zelter A."/>
            <person name="Schulte U."/>
            <person name="Kothe G.O."/>
            <person name="Jedd G."/>
            <person name="Mewes W."/>
            <person name="Staben C."/>
            <person name="Marcotte E."/>
            <person name="Greenberg D."/>
            <person name="Roy A."/>
            <person name="Foley K."/>
            <person name="Naylor J."/>
            <person name="Stange-Thomann N."/>
            <person name="Barrett R."/>
            <person name="Gnerre S."/>
            <person name="Kamal M."/>
            <person name="Kamvysselis M."/>
            <person name="Mauceli E."/>
            <person name="Bielke C."/>
            <person name="Rudd S."/>
            <person name="Frishman D."/>
            <person name="Krystofova S."/>
            <person name="Rasmussen C."/>
            <person name="Metzenberg R.L."/>
            <person name="Perkins D.D."/>
            <person name="Kroken S."/>
            <person name="Cogoni C."/>
            <person name="Macino G."/>
            <person name="Catcheside D."/>
            <person name="Li W."/>
            <person name="Pratt R.J."/>
            <person name="Osmani S.A."/>
            <person name="DeSouza C.P."/>
            <person name="Glass L."/>
            <person name="Orbach M.J."/>
            <person name="Berglund J.A."/>
            <person name="Voelker R."/>
            <person name="Yarden O."/>
            <person name="Plamann M."/>
            <person name="Seiler S."/>
            <person name="Dunlap J."/>
            <person name="Radford A."/>
            <person name="Aramayo R."/>
            <person name="Natvig D.O."/>
            <person name="Alex L.A."/>
            <person name="Mannhaupt G."/>
            <person name="Ebbole D.J."/>
            <person name="Freitag M."/>
            <person name="Paulsen I."/>
            <person name="Sachs M.S."/>
            <person name="Lander E.S."/>
            <person name="Nusbaum C."/>
            <person name="Birren B."/>
        </authorList>
    </citation>
    <scope>NUCLEOTIDE SEQUENCE [LARGE SCALE GENOMIC DNA]</scope>
    <source>
        <strain evidence="3">ATCC 24698 / 74-OR23-1A / CBS 708.71 / DSM 1257 / FGSC 987</strain>
    </source>
</reference>
<dbReference type="HOGENOM" id="CLU_045427_0_0_1"/>
<dbReference type="KEGG" id="ncr:NCU08116"/>
<accession>Q7SD10</accession>
<dbReference type="EMBL" id="CM002236">
    <property type="protein sequence ID" value="EAA34639.1"/>
    <property type="molecule type" value="Genomic_DNA"/>
</dbReference>
<evidence type="ECO:0000256" key="1">
    <source>
        <dbReference type="SAM" id="MobiDB-lite"/>
    </source>
</evidence>